<dbReference type="InterPro" id="IPR044799">
    <property type="entry name" value="SOG1-like"/>
</dbReference>
<dbReference type="InterPro" id="IPR003441">
    <property type="entry name" value="NAC-dom"/>
</dbReference>
<dbReference type="FunFam" id="2.170.150.80:FF:000009">
    <property type="entry name" value="NAC domain-containing protein 8"/>
    <property type="match status" value="1"/>
</dbReference>
<dbReference type="PANTHER" id="PTHR31079">
    <property type="entry name" value="NAC DOMAIN-CONTAINING PROTEIN 73"/>
    <property type="match status" value="1"/>
</dbReference>
<feature type="domain" description="NAC" evidence="6">
    <location>
        <begin position="57"/>
        <end position="218"/>
    </location>
</feature>
<dbReference type="AlphaFoldDB" id="A0A8B7BFT3"/>
<protein>
    <submittedName>
        <fullName evidence="8">SUPPRESSOR OF GAMMA RESPONSE 1</fullName>
    </submittedName>
</protein>
<evidence type="ECO:0000256" key="1">
    <source>
        <dbReference type="ARBA" id="ARBA00023015"/>
    </source>
</evidence>
<dbReference type="Proteomes" id="UP000228380">
    <property type="component" value="Chromosome 14"/>
</dbReference>
<evidence type="ECO:0000313" key="8">
    <source>
        <dbReference type="RefSeq" id="XP_008775622.2"/>
    </source>
</evidence>
<dbReference type="InterPro" id="IPR036093">
    <property type="entry name" value="NAC_dom_sf"/>
</dbReference>
<evidence type="ECO:0000256" key="3">
    <source>
        <dbReference type="ARBA" id="ARBA00023163"/>
    </source>
</evidence>
<dbReference type="GeneID" id="103695945"/>
<dbReference type="Gene3D" id="2.170.150.80">
    <property type="entry name" value="NAC domain"/>
    <property type="match status" value="1"/>
</dbReference>
<evidence type="ECO:0000313" key="7">
    <source>
        <dbReference type="Proteomes" id="UP000228380"/>
    </source>
</evidence>
<dbReference type="OrthoDB" id="643388at2759"/>
<keyword evidence="7" id="KW-1185">Reference proteome</keyword>
<keyword evidence="3" id="KW-0804">Transcription</keyword>
<evidence type="ECO:0000259" key="6">
    <source>
        <dbReference type="PROSITE" id="PS51005"/>
    </source>
</evidence>
<keyword evidence="1" id="KW-0805">Transcription regulation</keyword>
<sequence>MARAWLVNSRGIAKKVKNAARFSNYQINDLGAEASRECPNCKHLIDNSDVTLEWPGLPAGVKFDPSDVELLEHLAGKVGIGNSKPHVFIDEFIPTLEEDEGICYTHPENLPGTKKDGSSVHFFHRTSNAYASGHRKRRKINSNCDKSEECIRWHKTGKTKPVLENGVQKGWKKIMVLYKSSKGGGKPDKTNWVMHQYHLGTEEDEMDGDLVVSKIFFQQQAKQIDKSDTNPVNESEIFAIRVSPRTPKSNTPQPPRPKKDNLFNTDEHNLQILPVHIEQYAEVGVTRSPSPVVRLRGEGENPVPWAGESQAVEEPDPNNLDESLLCHEVLDSFPRIEDSFGYPKLDRDRNEMPAAEANTLCGFSDLDNILIDTPPDFQLADLQFGSQESITSWLDRL</sequence>
<proteinExistence type="predicted"/>
<keyword evidence="4" id="KW-0539">Nucleus</keyword>
<reference evidence="7" key="1">
    <citation type="journal article" date="2019" name="Nat. Commun.">
        <title>Genome-wide association mapping of date palm fruit traits.</title>
        <authorList>
            <person name="Hazzouri K.M."/>
            <person name="Gros-Balthazard M."/>
            <person name="Flowers J.M."/>
            <person name="Copetti D."/>
            <person name="Lemansour A."/>
            <person name="Lebrun M."/>
            <person name="Masmoudi K."/>
            <person name="Ferrand S."/>
            <person name="Dhar M.I."/>
            <person name="Fresquez Z.A."/>
            <person name="Rosas U."/>
            <person name="Zhang J."/>
            <person name="Talag J."/>
            <person name="Lee S."/>
            <person name="Kudrna D."/>
            <person name="Powell R.F."/>
            <person name="Leitch I.J."/>
            <person name="Krueger R.R."/>
            <person name="Wing R.A."/>
            <person name="Amiri K.M.A."/>
            <person name="Purugganan M.D."/>
        </authorList>
    </citation>
    <scope>NUCLEOTIDE SEQUENCE [LARGE SCALE GENOMIC DNA]</scope>
    <source>
        <strain evidence="7">cv. Khalas</strain>
    </source>
</reference>
<reference evidence="8" key="2">
    <citation type="submission" date="2025-08" db="UniProtKB">
        <authorList>
            <consortium name="RefSeq"/>
        </authorList>
    </citation>
    <scope>IDENTIFICATION</scope>
    <source>
        <tissue evidence="8">Young leaves</tissue>
    </source>
</reference>
<keyword evidence="2" id="KW-0238">DNA-binding</keyword>
<feature type="region of interest" description="Disordered" evidence="5">
    <location>
        <begin position="241"/>
        <end position="263"/>
    </location>
</feature>
<evidence type="ECO:0000256" key="2">
    <source>
        <dbReference type="ARBA" id="ARBA00023125"/>
    </source>
</evidence>
<dbReference type="PROSITE" id="PS51005">
    <property type="entry name" value="NAC"/>
    <property type="match status" value="1"/>
</dbReference>
<evidence type="ECO:0000256" key="4">
    <source>
        <dbReference type="ARBA" id="ARBA00023242"/>
    </source>
</evidence>
<dbReference type="SUPFAM" id="SSF101941">
    <property type="entry name" value="NAC domain"/>
    <property type="match status" value="1"/>
</dbReference>
<dbReference type="GO" id="GO:0003700">
    <property type="term" value="F:DNA-binding transcription factor activity"/>
    <property type="evidence" value="ECO:0007669"/>
    <property type="project" value="InterPro"/>
</dbReference>
<gene>
    <name evidence="8" type="primary">LOC103695945</name>
</gene>
<dbReference type="GO" id="GO:0005634">
    <property type="term" value="C:nucleus"/>
    <property type="evidence" value="ECO:0007669"/>
    <property type="project" value="TreeGrafter"/>
</dbReference>
<dbReference type="GO" id="GO:0000976">
    <property type="term" value="F:transcription cis-regulatory region binding"/>
    <property type="evidence" value="ECO:0007669"/>
    <property type="project" value="TreeGrafter"/>
</dbReference>
<dbReference type="KEGG" id="pda:103695945"/>
<organism evidence="7 8">
    <name type="scientific">Phoenix dactylifera</name>
    <name type="common">Date palm</name>
    <dbReference type="NCBI Taxonomy" id="42345"/>
    <lineage>
        <taxon>Eukaryota</taxon>
        <taxon>Viridiplantae</taxon>
        <taxon>Streptophyta</taxon>
        <taxon>Embryophyta</taxon>
        <taxon>Tracheophyta</taxon>
        <taxon>Spermatophyta</taxon>
        <taxon>Magnoliopsida</taxon>
        <taxon>Liliopsida</taxon>
        <taxon>Arecaceae</taxon>
        <taxon>Coryphoideae</taxon>
        <taxon>Phoeniceae</taxon>
        <taxon>Phoenix</taxon>
    </lineage>
</organism>
<name>A0A8B7BFT3_PHODC</name>
<accession>A0A8B7BFT3</accession>
<dbReference type="RefSeq" id="XP_008775622.2">
    <property type="nucleotide sequence ID" value="XM_008777400.3"/>
</dbReference>
<dbReference type="Pfam" id="PF02365">
    <property type="entry name" value="NAM"/>
    <property type="match status" value="1"/>
</dbReference>
<evidence type="ECO:0000256" key="5">
    <source>
        <dbReference type="SAM" id="MobiDB-lite"/>
    </source>
</evidence>
<dbReference type="PANTHER" id="PTHR31079:SF2">
    <property type="entry name" value="NAC DOMAIN CONTAINING PROTEIN 44-RELATED"/>
    <property type="match status" value="1"/>
</dbReference>